<dbReference type="PRINTS" id="PR00412">
    <property type="entry name" value="EPOXHYDRLASE"/>
</dbReference>
<dbReference type="eggNOG" id="COG2267">
    <property type="taxonomic scope" value="Bacteria"/>
</dbReference>
<keyword evidence="1" id="KW-0732">Signal</keyword>
<dbReference type="Proteomes" id="UP000006327">
    <property type="component" value="Unassembled WGS sequence"/>
</dbReference>
<dbReference type="AlphaFoldDB" id="K6Y964"/>
<evidence type="ECO:0000313" key="4">
    <source>
        <dbReference type="Proteomes" id="UP000006327"/>
    </source>
</evidence>
<evidence type="ECO:0000259" key="2">
    <source>
        <dbReference type="Pfam" id="PF00561"/>
    </source>
</evidence>
<dbReference type="GO" id="GO:0003824">
    <property type="term" value="F:catalytic activity"/>
    <property type="evidence" value="ECO:0007669"/>
    <property type="project" value="InterPro"/>
</dbReference>
<accession>K6Y964</accession>
<evidence type="ECO:0000256" key="1">
    <source>
        <dbReference type="SAM" id="SignalP"/>
    </source>
</evidence>
<protein>
    <recommendedName>
        <fullName evidence="2">AB hydrolase-1 domain-containing protein</fullName>
    </recommendedName>
</protein>
<comment type="caution">
    <text evidence="3">The sequence shown here is derived from an EMBL/GenBank/DDBJ whole genome shotgun (WGS) entry which is preliminary data.</text>
</comment>
<sequence length="476" mass="53951">MSCFKVVFFCCFFAINSFAQEKENSDDALQQTLAPLPAHWQQSRINEPIFGGIVHVIETGEKHKKAIILVHGLGYSGLRDWLDIIPQLESDYHIIALDLPGFGESDPTSLQLAPQRYAQLLQWLIPQFSSQKVTVIGHSMGAAISLRFASEFPNMVERLIMVDTAGVLQRSVFVRHMTQMPDRYEWLAKYQQRFNFIDTAVSRFNRFINSVSGSVLSQMDKLPDPTQVLLQNKFAQKYVYKDRPTLNAAIGLINEDFSQAIDKLLVPTHIIWGEYDRVAPLRTGELLQFHLDNAELNVIQDAGHVPMKDKPTEFMQKLNYALNNPPIKRQHLTYIESEDLATLTCNNQNDRSFSGHYDFVYISGCKYITLSNLTAKQIYIENSDVTMQQVVVQSDNLTMEVNNSFVTMTNVRLQGKTALKVKGSTVDAAGAEFTGSNHPIQVVADSLLYLSVSRQYYNGKLQYLHGMSEGNVYDLR</sequence>
<dbReference type="STRING" id="493475.GARC_3542"/>
<dbReference type="Pfam" id="PF00561">
    <property type="entry name" value="Abhydrolase_1"/>
    <property type="match status" value="1"/>
</dbReference>
<dbReference type="SUPFAM" id="SSF53474">
    <property type="entry name" value="alpha/beta-Hydrolases"/>
    <property type="match status" value="1"/>
</dbReference>
<dbReference type="PANTHER" id="PTHR43798">
    <property type="entry name" value="MONOACYLGLYCEROL LIPASE"/>
    <property type="match status" value="1"/>
</dbReference>
<dbReference type="OrthoDB" id="9780765at2"/>
<dbReference type="Gene3D" id="3.40.50.1820">
    <property type="entry name" value="alpha/beta hydrolase"/>
    <property type="match status" value="1"/>
</dbReference>
<feature type="signal peptide" evidence="1">
    <location>
        <begin position="1"/>
        <end position="19"/>
    </location>
</feature>
<dbReference type="InterPro" id="IPR029058">
    <property type="entry name" value="AB_hydrolase_fold"/>
</dbReference>
<gene>
    <name evidence="3" type="ORF">GARC_3542</name>
</gene>
<proteinExistence type="predicted"/>
<dbReference type="EMBL" id="BAEO01000055">
    <property type="protein sequence ID" value="GAC20496.1"/>
    <property type="molecule type" value="Genomic_DNA"/>
</dbReference>
<dbReference type="InterPro" id="IPR000073">
    <property type="entry name" value="AB_hydrolase_1"/>
</dbReference>
<evidence type="ECO:0000313" key="3">
    <source>
        <dbReference type="EMBL" id="GAC20496.1"/>
    </source>
</evidence>
<name>K6Y964_9ALTE</name>
<feature type="chain" id="PRO_5003900966" description="AB hydrolase-1 domain-containing protein" evidence="1">
    <location>
        <begin position="20"/>
        <end position="476"/>
    </location>
</feature>
<dbReference type="InterPro" id="IPR000639">
    <property type="entry name" value="Epox_hydrolase-like"/>
</dbReference>
<keyword evidence="4" id="KW-1185">Reference proteome</keyword>
<reference evidence="3 4" key="1">
    <citation type="journal article" date="2017" name="Antonie Van Leeuwenhoek">
        <title>Rhizobium rhizosphaerae sp. nov., a novel species isolated from rice rhizosphere.</title>
        <authorList>
            <person name="Zhao J.J."/>
            <person name="Zhang J."/>
            <person name="Zhang R.J."/>
            <person name="Zhang C.W."/>
            <person name="Yin H.Q."/>
            <person name="Zhang X.X."/>
        </authorList>
    </citation>
    <scope>NUCLEOTIDE SEQUENCE [LARGE SCALE GENOMIC DNA]</scope>
    <source>
        <strain evidence="3 4">BSs20135</strain>
    </source>
</reference>
<organism evidence="3 4">
    <name type="scientific">Paraglaciecola arctica BSs20135</name>
    <dbReference type="NCBI Taxonomy" id="493475"/>
    <lineage>
        <taxon>Bacteria</taxon>
        <taxon>Pseudomonadati</taxon>
        <taxon>Pseudomonadota</taxon>
        <taxon>Gammaproteobacteria</taxon>
        <taxon>Alteromonadales</taxon>
        <taxon>Alteromonadaceae</taxon>
        <taxon>Paraglaciecola</taxon>
    </lineage>
</organism>
<dbReference type="PRINTS" id="PR00111">
    <property type="entry name" value="ABHYDROLASE"/>
</dbReference>
<dbReference type="PANTHER" id="PTHR43798:SF33">
    <property type="entry name" value="HYDROLASE, PUTATIVE (AFU_ORTHOLOGUE AFUA_2G14860)-RELATED"/>
    <property type="match status" value="1"/>
</dbReference>
<feature type="domain" description="AB hydrolase-1" evidence="2">
    <location>
        <begin position="66"/>
        <end position="311"/>
    </location>
</feature>
<dbReference type="RefSeq" id="WP_007622470.1">
    <property type="nucleotide sequence ID" value="NZ_BAEO01000055.1"/>
</dbReference>
<dbReference type="GO" id="GO:0016020">
    <property type="term" value="C:membrane"/>
    <property type="evidence" value="ECO:0007669"/>
    <property type="project" value="TreeGrafter"/>
</dbReference>
<dbReference type="InterPro" id="IPR050266">
    <property type="entry name" value="AB_hydrolase_sf"/>
</dbReference>